<dbReference type="PROSITE" id="PS00036">
    <property type="entry name" value="BZIP_BASIC"/>
    <property type="match status" value="1"/>
</dbReference>
<evidence type="ECO:0000256" key="4">
    <source>
        <dbReference type="ARBA" id="ARBA00023163"/>
    </source>
</evidence>
<feature type="region of interest" description="Disordered" evidence="7">
    <location>
        <begin position="121"/>
        <end position="171"/>
    </location>
</feature>
<keyword evidence="4" id="KW-0804">Transcription</keyword>
<proteinExistence type="predicted"/>
<reference evidence="10" key="2">
    <citation type="submission" date="2025-08" db="UniProtKB">
        <authorList>
            <consortium name="RefSeq"/>
        </authorList>
    </citation>
    <scope>IDENTIFICATION</scope>
    <source>
        <tissue evidence="10">Leaves</tissue>
    </source>
</reference>
<evidence type="ECO:0000259" key="8">
    <source>
        <dbReference type="PROSITE" id="PS50217"/>
    </source>
</evidence>
<evidence type="ECO:0000256" key="7">
    <source>
        <dbReference type="SAM" id="MobiDB-lite"/>
    </source>
</evidence>
<dbReference type="PANTHER" id="PTHR47693">
    <property type="entry name" value="BZIP TRANSCRIPTION FACTOR RISBZ3-RELATED"/>
    <property type="match status" value="1"/>
</dbReference>
<evidence type="ECO:0000256" key="2">
    <source>
        <dbReference type="ARBA" id="ARBA00023015"/>
    </source>
</evidence>
<dbReference type="AlphaFoldDB" id="A0A6P6TP20"/>
<protein>
    <submittedName>
        <fullName evidence="10">Basic leucine zipper 9-like isoform X1</fullName>
    </submittedName>
</protein>
<feature type="domain" description="BZIP" evidence="8">
    <location>
        <begin position="175"/>
        <end position="238"/>
    </location>
</feature>
<dbReference type="OrthoDB" id="1299653at2759"/>
<dbReference type="FunFam" id="1.20.5.170:FF:000020">
    <property type="entry name" value="BZIP transcription factor"/>
    <property type="match status" value="1"/>
</dbReference>
<dbReference type="SUPFAM" id="SSF57959">
    <property type="entry name" value="Leucine zipper domain"/>
    <property type="match status" value="1"/>
</dbReference>
<dbReference type="GO" id="GO:0003677">
    <property type="term" value="F:DNA binding"/>
    <property type="evidence" value="ECO:0007669"/>
    <property type="project" value="UniProtKB-KW"/>
</dbReference>
<dbReference type="PANTHER" id="PTHR47693:SF1">
    <property type="entry name" value="BZIP TRANSCRIPTION FACTOR RISBZ3"/>
    <property type="match status" value="1"/>
</dbReference>
<keyword evidence="9" id="KW-1185">Reference proteome</keyword>
<gene>
    <name evidence="10" type="primary">LOC113702838</name>
</gene>
<reference evidence="9" key="1">
    <citation type="journal article" date="2025" name="Foods">
        <title>Unveiling the Microbial Signatures of Arabica Coffee Cherries: Insights into Ripeness Specific Diversity, Functional Traits, and Implications for Quality and Safety.</title>
        <authorList>
            <consortium name="RefSeq"/>
            <person name="Tenea G.N."/>
            <person name="Cifuentes V."/>
            <person name="Reyes P."/>
            <person name="Cevallos-Vallejos M."/>
        </authorList>
    </citation>
    <scope>NUCLEOTIDE SEQUENCE [LARGE SCALE GENOMIC DNA]</scope>
</reference>
<dbReference type="InterPro" id="IPR045314">
    <property type="entry name" value="bZIP_plant_GBF1"/>
</dbReference>
<organism evidence="9 10">
    <name type="scientific">Coffea arabica</name>
    <name type="common">Arabian coffee</name>
    <dbReference type="NCBI Taxonomy" id="13443"/>
    <lineage>
        <taxon>Eukaryota</taxon>
        <taxon>Viridiplantae</taxon>
        <taxon>Streptophyta</taxon>
        <taxon>Embryophyta</taxon>
        <taxon>Tracheophyta</taxon>
        <taxon>Spermatophyta</taxon>
        <taxon>Magnoliopsida</taxon>
        <taxon>eudicotyledons</taxon>
        <taxon>Gunneridae</taxon>
        <taxon>Pentapetalae</taxon>
        <taxon>asterids</taxon>
        <taxon>lamiids</taxon>
        <taxon>Gentianales</taxon>
        <taxon>Rubiaceae</taxon>
        <taxon>Ixoroideae</taxon>
        <taxon>Gardenieae complex</taxon>
        <taxon>Bertiereae - Coffeeae clade</taxon>
        <taxon>Coffeeae</taxon>
        <taxon>Coffea</taxon>
    </lineage>
</organism>
<dbReference type="Gene3D" id="1.20.5.170">
    <property type="match status" value="1"/>
</dbReference>
<evidence type="ECO:0000256" key="5">
    <source>
        <dbReference type="ARBA" id="ARBA00023242"/>
    </source>
</evidence>
<evidence type="ECO:0000313" key="9">
    <source>
        <dbReference type="Proteomes" id="UP001652660"/>
    </source>
</evidence>
<keyword evidence="6" id="KW-0175">Coiled coil</keyword>
<feature type="compositionally biased region" description="Polar residues" evidence="7">
    <location>
        <begin position="121"/>
        <end position="135"/>
    </location>
</feature>
<dbReference type="InterPro" id="IPR046347">
    <property type="entry name" value="bZIP_sf"/>
</dbReference>
<dbReference type="InterPro" id="IPR004827">
    <property type="entry name" value="bZIP"/>
</dbReference>
<keyword evidence="5" id="KW-0539">Nucleus</keyword>
<dbReference type="GeneID" id="113702838"/>
<dbReference type="CDD" id="cd14702">
    <property type="entry name" value="bZIP_plant_GBF1"/>
    <property type="match status" value="1"/>
</dbReference>
<keyword evidence="2" id="KW-0805">Transcription regulation</keyword>
<dbReference type="GO" id="GO:0003700">
    <property type="term" value="F:DNA-binding transcription factor activity"/>
    <property type="evidence" value="ECO:0007669"/>
    <property type="project" value="InterPro"/>
</dbReference>
<dbReference type="InterPro" id="IPR044168">
    <property type="entry name" value="RISBZ3/4/5"/>
</dbReference>
<dbReference type="GO" id="GO:0005634">
    <property type="term" value="C:nucleus"/>
    <property type="evidence" value="ECO:0007669"/>
    <property type="project" value="UniProtKB-SubCell"/>
</dbReference>
<dbReference type="SMART" id="SM00338">
    <property type="entry name" value="BRLZ"/>
    <property type="match status" value="1"/>
</dbReference>
<dbReference type="RefSeq" id="XP_027079795.1">
    <property type="nucleotide sequence ID" value="XM_027223994.2"/>
</dbReference>
<keyword evidence="3" id="KW-0238">DNA-binding</keyword>
<comment type="subcellular location">
    <subcellularLocation>
        <location evidence="1">Nucleus</location>
    </subcellularLocation>
</comment>
<evidence type="ECO:0000313" key="10">
    <source>
        <dbReference type="RefSeq" id="XP_027079795.1"/>
    </source>
</evidence>
<accession>A0A6P6TP20</accession>
<feature type="coiled-coil region" evidence="6">
    <location>
        <begin position="186"/>
        <end position="227"/>
    </location>
</feature>
<evidence type="ECO:0000256" key="1">
    <source>
        <dbReference type="ARBA" id="ARBA00004123"/>
    </source>
</evidence>
<dbReference type="GO" id="GO:0046983">
    <property type="term" value="F:protein dimerization activity"/>
    <property type="evidence" value="ECO:0007669"/>
    <property type="project" value="UniProtKB-ARBA"/>
</dbReference>
<evidence type="ECO:0000256" key="6">
    <source>
        <dbReference type="SAM" id="Coils"/>
    </source>
</evidence>
<evidence type="ECO:0000256" key="3">
    <source>
        <dbReference type="ARBA" id="ARBA00023125"/>
    </source>
</evidence>
<dbReference type="Pfam" id="PF00170">
    <property type="entry name" value="bZIP_1"/>
    <property type="match status" value="1"/>
</dbReference>
<dbReference type="Proteomes" id="UP001652660">
    <property type="component" value="Chromosome 8e"/>
</dbReference>
<name>A0A6P6TP20_COFAR</name>
<dbReference type="PROSITE" id="PS50217">
    <property type="entry name" value="BZIP"/>
    <property type="match status" value="1"/>
</dbReference>
<sequence length="354" mass="38640">MNKKAAQKPTPLPISASSEMKRSFSELALEEFFKHTRAVEDDQNPKDDQKVSAKAGTEAYRCALGGDKCFADTTSSNPTFPLIGNQEISNVLTRSDASMDNPHWSHNLASRHSSLSATIDSQSSICVGSPTSATKSKGKDKRAMVATSGSSPEQSDDDEVETEAGQCEESTDPMDLKRIKRMVSNRESARRSRRRKQAHLADLEQQVEQLRGENGSLFKQLADASQQFKDASTNNRVLKSDVEAFRAKVKLAEDMVTRGSLTSSLSHLLQNYLSTPESLNNANMCRGENVSTIVTVRGVDPTYPDVGVSVQNSAARMGNVDNFNGDLKNGVTNDAMICMADLWPWESHAGSVTK</sequence>